<feature type="domain" description="Nephrocystin 3-like N-terminal" evidence="3">
    <location>
        <begin position="137"/>
        <end position="290"/>
    </location>
</feature>
<dbReference type="Pfam" id="PF24883">
    <property type="entry name" value="NPHP3_N"/>
    <property type="match status" value="1"/>
</dbReference>
<accession>A0A4Y7U1C9</accession>
<evidence type="ECO:0000256" key="2">
    <source>
        <dbReference type="SAM" id="MobiDB-lite"/>
    </source>
</evidence>
<dbReference type="EMBL" id="QPFP01000001">
    <property type="protein sequence ID" value="TEB39639.1"/>
    <property type="molecule type" value="Genomic_DNA"/>
</dbReference>
<dbReference type="Gene3D" id="1.25.40.10">
    <property type="entry name" value="Tetratricopeptide repeat domain"/>
    <property type="match status" value="1"/>
</dbReference>
<gene>
    <name evidence="4" type="ORF">FA13DRAFT_1723866</name>
</gene>
<evidence type="ECO:0000313" key="5">
    <source>
        <dbReference type="Proteomes" id="UP000298030"/>
    </source>
</evidence>
<evidence type="ECO:0000259" key="3">
    <source>
        <dbReference type="Pfam" id="PF24883"/>
    </source>
</evidence>
<dbReference type="PANTHER" id="PTHR10039:SF14">
    <property type="entry name" value="NACHT DOMAIN-CONTAINING PROTEIN"/>
    <property type="match status" value="1"/>
</dbReference>
<dbReference type="AlphaFoldDB" id="A0A4Y7U1C9"/>
<reference evidence="4 5" key="1">
    <citation type="journal article" date="2019" name="Nat. Ecol. Evol.">
        <title>Megaphylogeny resolves global patterns of mushroom evolution.</title>
        <authorList>
            <person name="Varga T."/>
            <person name="Krizsan K."/>
            <person name="Foldi C."/>
            <person name="Dima B."/>
            <person name="Sanchez-Garcia M."/>
            <person name="Sanchez-Ramirez S."/>
            <person name="Szollosi G.J."/>
            <person name="Szarkandi J.G."/>
            <person name="Papp V."/>
            <person name="Albert L."/>
            <person name="Andreopoulos W."/>
            <person name="Angelini C."/>
            <person name="Antonin V."/>
            <person name="Barry K.W."/>
            <person name="Bougher N.L."/>
            <person name="Buchanan P."/>
            <person name="Buyck B."/>
            <person name="Bense V."/>
            <person name="Catcheside P."/>
            <person name="Chovatia M."/>
            <person name="Cooper J."/>
            <person name="Damon W."/>
            <person name="Desjardin D."/>
            <person name="Finy P."/>
            <person name="Geml J."/>
            <person name="Haridas S."/>
            <person name="Hughes K."/>
            <person name="Justo A."/>
            <person name="Karasinski D."/>
            <person name="Kautmanova I."/>
            <person name="Kiss B."/>
            <person name="Kocsube S."/>
            <person name="Kotiranta H."/>
            <person name="LaButti K.M."/>
            <person name="Lechner B.E."/>
            <person name="Liimatainen K."/>
            <person name="Lipzen A."/>
            <person name="Lukacs Z."/>
            <person name="Mihaltcheva S."/>
            <person name="Morgado L.N."/>
            <person name="Niskanen T."/>
            <person name="Noordeloos M.E."/>
            <person name="Ohm R.A."/>
            <person name="Ortiz-Santana B."/>
            <person name="Ovrebo C."/>
            <person name="Racz N."/>
            <person name="Riley R."/>
            <person name="Savchenko A."/>
            <person name="Shiryaev A."/>
            <person name="Soop K."/>
            <person name="Spirin V."/>
            <person name="Szebenyi C."/>
            <person name="Tomsovsky M."/>
            <person name="Tulloss R.E."/>
            <person name="Uehling J."/>
            <person name="Grigoriev I.V."/>
            <person name="Vagvolgyi C."/>
            <person name="Papp T."/>
            <person name="Martin F.M."/>
            <person name="Miettinen O."/>
            <person name="Hibbett D.S."/>
            <person name="Nagy L.G."/>
        </authorList>
    </citation>
    <scope>NUCLEOTIDE SEQUENCE [LARGE SCALE GENOMIC DNA]</scope>
    <source>
        <strain evidence="4 5">FP101781</strain>
    </source>
</reference>
<dbReference type="OrthoDB" id="3261813at2759"/>
<keyword evidence="5" id="KW-1185">Reference proteome</keyword>
<dbReference type="Proteomes" id="UP000298030">
    <property type="component" value="Unassembled WGS sequence"/>
</dbReference>
<evidence type="ECO:0000256" key="1">
    <source>
        <dbReference type="ARBA" id="ARBA00022737"/>
    </source>
</evidence>
<sequence length="973" mass="108905">MSLLPGSYRKRSRSQRRLSNEPEESTCASQGAPGATAQPEASPFKSPASARPSKRVKQSQDVTRLDGEMDNHTRHISYTINNIQHVENGNFGTNYGYMFTSHPETSVDYLRLLDSLPKHPDVSGHRDEYLPNSRVHDTQAILTWIDKPAAELVMWIHAPAGLGKTTLARHLNSELRSKGRLGASVFFSTLGDGVTGGPESITKLIGAELGRLHHDAVASIIHAIRACHSAPIQTQLERYIRDTIQSLQLTQPLVIVLDAVDEWHYHEAFVKDLACLNSSSTLVRFVIFSRSDPRVIAFHGLSLRRYQLPPASDEVMQGYINERFNDISWEYGRRPTHKDVAELAKKADGLFIWAAIACSLLADKFKASSPQERLTAILSSRQALGETDGLAKLYYHGIASIFPTPDSIEALKDYLSAVTVLQEPLPIDDFSSLAGLRPSVVETIQANLRTLQVYQPNDADFVVYPACSLFHLSFVEYLQSPSLPPTVAFPVPPPFAHSKLGLACLKELLRDLPTSDLSTLYLSPRLRYAIKHWLLHVAKGTPTVAPSSDSVWKEGPHHLLLQRISITGLNQWARLFLDMMGGSLVDLPRTYGEYEAGILMRDIGKVLDQMLRISCLEVAVRLQPRDADSWCALGRACYDWAQQTIGPEPIDRAITSFQHVVEIGNGCSKPQEDEVELLRTLATCFAIRFQRRGALEDLEDSIIILRRALSSLSSDHPHYPPSLNSLANSLRSRFRHTTSVGDLEEGISKHRQALLHCPSDHPKYPEFLRSLAASLRTRFEHSRCVGDLEEAISLEREELSFYPADHPERSTCLSHIAICLALQFEHTGSEKHLHESITLLRDALALSQGQLRIRLNTLKHLGLALRFSLETQDEALSVVREAASLVTPGYRNRWIYLKAVAIVLLSRYQRSGVKAELEEAICVCRQALDLSPPRYFERPKLLQLEAKLEELKRASFADDIPILRHATGYPVLW</sequence>
<feature type="region of interest" description="Disordered" evidence="2">
    <location>
        <begin position="1"/>
        <end position="70"/>
    </location>
</feature>
<dbReference type="Gene3D" id="3.40.50.300">
    <property type="entry name" value="P-loop containing nucleotide triphosphate hydrolases"/>
    <property type="match status" value="1"/>
</dbReference>
<evidence type="ECO:0000313" key="4">
    <source>
        <dbReference type="EMBL" id="TEB39639.1"/>
    </source>
</evidence>
<dbReference type="InterPro" id="IPR011990">
    <property type="entry name" value="TPR-like_helical_dom_sf"/>
</dbReference>
<dbReference type="Pfam" id="PF13374">
    <property type="entry name" value="TPR_10"/>
    <property type="match status" value="1"/>
</dbReference>
<keyword evidence="1" id="KW-0677">Repeat</keyword>
<dbReference type="SUPFAM" id="SSF52540">
    <property type="entry name" value="P-loop containing nucleoside triphosphate hydrolases"/>
    <property type="match status" value="1"/>
</dbReference>
<comment type="caution">
    <text evidence="4">The sequence shown here is derived from an EMBL/GenBank/DDBJ whole genome shotgun (WGS) entry which is preliminary data.</text>
</comment>
<name>A0A4Y7U1C9_COPMI</name>
<organism evidence="4 5">
    <name type="scientific">Coprinellus micaceus</name>
    <name type="common">Glistening ink-cap mushroom</name>
    <name type="synonym">Coprinus micaceus</name>
    <dbReference type="NCBI Taxonomy" id="71717"/>
    <lineage>
        <taxon>Eukaryota</taxon>
        <taxon>Fungi</taxon>
        <taxon>Dikarya</taxon>
        <taxon>Basidiomycota</taxon>
        <taxon>Agaricomycotina</taxon>
        <taxon>Agaricomycetes</taxon>
        <taxon>Agaricomycetidae</taxon>
        <taxon>Agaricales</taxon>
        <taxon>Agaricineae</taxon>
        <taxon>Psathyrellaceae</taxon>
        <taxon>Coprinellus</taxon>
    </lineage>
</organism>
<dbReference type="SUPFAM" id="SSF48452">
    <property type="entry name" value="TPR-like"/>
    <property type="match status" value="2"/>
</dbReference>
<dbReference type="InterPro" id="IPR027417">
    <property type="entry name" value="P-loop_NTPase"/>
</dbReference>
<proteinExistence type="predicted"/>
<dbReference type="InterPro" id="IPR056884">
    <property type="entry name" value="NPHP3-like_N"/>
</dbReference>
<dbReference type="PANTHER" id="PTHR10039">
    <property type="entry name" value="AMELOGENIN"/>
    <property type="match status" value="1"/>
</dbReference>
<dbReference type="STRING" id="71717.A0A4Y7U1C9"/>
<protein>
    <recommendedName>
        <fullName evidence="3">Nephrocystin 3-like N-terminal domain-containing protein</fullName>
    </recommendedName>
</protein>